<comment type="subcellular location">
    <subcellularLocation>
        <location evidence="1">Nucleus</location>
    </subcellularLocation>
</comment>
<dbReference type="AlphaFoldDB" id="A0A3M7KUS3"/>
<dbReference type="EMBL" id="QOKY01000196">
    <property type="protein sequence ID" value="RMZ53609.1"/>
    <property type="molecule type" value="Genomic_DNA"/>
</dbReference>
<feature type="domain" description="Bromodomain associated" evidence="8">
    <location>
        <begin position="8"/>
        <end position="84"/>
    </location>
</feature>
<keyword evidence="6" id="KW-0539">Nucleus</keyword>
<feature type="compositionally biased region" description="Pro residues" evidence="7">
    <location>
        <begin position="204"/>
        <end position="221"/>
    </location>
</feature>
<sequence>HSSGSMSDQYALAVARIVVAKLADGSGFDALQTSSASILSELLVRYMEEVGVSSHAYTELAGRTEPSAMDVLFALNDMGVSVTELKEFKQSQPKGSAFPAPIIPFPAPPAHIPDFLPAFPDRHTYCETHELPLPDADPAARHLAGMEAQQAAEQALVKLHARAAPQDPVLASALPSKEEGPAAAAEGGARAHPDPAVPELDPWSAPPLPDDVGPPTPPFPGGTPAEEGATVEDAADADMPDAKPEPLRDPEVAAALGATLAPAFQPWDWQARLLALATQAQSQAPEEDAFAATAPGAMLSTKHGRHAKRSARALEASYVPADPTRQRVEEIIAVSGLAGGPKRGWQTGTQGGWVWRAAAQNTRRSAGGPSL</sequence>
<feature type="compositionally biased region" description="Low complexity" evidence="7">
    <location>
        <begin position="181"/>
        <end position="190"/>
    </location>
</feature>
<dbReference type="InterPro" id="IPR006565">
    <property type="entry name" value="BTP"/>
</dbReference>
<feature type="non-terminal residue" evidence="9">
    <location>
        <position position="1"/>
    </location>
</feature>
<dbReference type="Gene3D" id="1.10.20.10">
    <property type="entry name" value="Histone, subunit A"/>
    <property type="match status" value="1"/>
</dbReference>
<evidence type="ECO:0000259" key="8">
    <source>
        <dbReference type="SMART" id="SM00576"/>
    </source>
</evidence>
<evidence type="ECO:0000313" key="9">
    <source>
        <dbReference type="EMBL" id="RMZ53609.1"/>
    </source>
</evidence>
<dbReference type="InterPro" id="IPR019473">
    <property type="entry name" value="TFIID_su8_C"/>
</dbReference>
<comment type="similarity">
    <text evidence="2">Belongs to the TAF8 family.</text>
</comment>
<accession>A0A3M7KUS3</accession>
<dbReference type="InterPro" id="IPR009072">
    <property type="entry name" value="Histone-fold"/>
</dbReference>
<dbReference type="GO" id="GO:0005669">
    <property type="term" value="C:transcription factor TFIID complex"/>
    <property type="evidence" value="ECO:0007669"/>
    <property type="project" value="InterPro"/>
</dbReference>
<dbReference type="CDD" id="cd08049">
    <property type="entry name" value="TAF8"/>
    <property type="match status" value="1"/>
</dbReference>
<protein>
    <recommendedName>
        <fullName evidence="3">Transcription initiation factor TFIID subunit 8</fullName>
    </recommendedName>
</protein>
<feature type="region of interest" description="Disordered" evidence="7">
    <location>
        <begin position="175"/>
        <end position="227"/>
    </location>
</feature>
<name>A0A3M7KUS3_AUXPR</name>
<evidence type="ECO:0000256" key="4">
    <source>
        <dbReference type="ARBA" id="ARBA00023015"/>
    </source>
</evidence>
<evidence type="ECO:0000256" key="3">
    <source>
        <dbReference type="ARBA" id="ARBA00017307"/>
    </source>
</evidence>
<dbReference type="InterPro" id="IPR037818">
    <property type="entry name" value="TAF8"/>
</dbReference>
<dbReference type="Proteomes" id="UP000279271">
    <property type="component" value="Unassembled WGS sequence"/>
</dbReference>
<comment type="caution">
    <text evidence="9">The sequence shown here is derived from an EMBL/GenBank/DDBJ whole genome shotgun (WGS) entry which is preliminary data.</text>
</comment>
<reference evidence="10" key="1">
    <citation type="journal article" date="2018" name="Algal Res.">
        <title>Characterization of plant carbon substrate utilization by Auxenochlorella protothecoides.</title>
        <authorList>
            <person name="Vogler B.W."/>
            <person name="Starkenburg S.R."/>
            <person name="Sudasinghe N."/>
            <person name="Schambach J.Y."/>
            <person name="Rollin J.A."/>
            <person name="Pattathil S."/>
            <person name="Barry A.N."/>
        </authorList>
    </citation>
    <scope>NUCLEOTIDE SEQUENCE [LARGE SCALE GENOMIC DNA]</scope>
    <source>
        <strain evidence="10">UTEX 25</strain>
    </source>
</reference>
<evidence type="ECO:0000313" key="10">
    <source>
        <dbReference type="Proteomes" id="UP000279271"/>
    </source>
</evidence>
<organism evidence="9 10">
    <name type="scientific">Auxenochlorella protothecoides</name>
    <name type="common">Green microalga</name>
    <name type="synonym">Chlorella protothecoides</name>
    <dbReference type="NCBI Taxonomy" id="3075"/>
    <lineage>
        <taxon>Eukaryota</taxon>
        <taxon>Viridiplantae</taxon>
        <taxon>Chlorophyta</taxon>
        <taxon>core chlorophytes</taxon>
        <taxon>Trebouxiophyceae</taxon>
        <taxon>Chlorellales</taxon>
        <taxon>Chlorellaceae</taxon>
        <taxon>Auxenochlorella</taxon>
    </lineage>
</organism>
<gene>
    <name evidence="9" type="ORF">APUTEX25_003143</name>
</gene>
<dbReference type="Pfam" id="PF07524">
    <property type="entry name" value="Bromo_TP"/>
    <property type="match status" value="1"/>
</dbReference>
<keyword evidence="4" id="KW-0805">Transcription regulation</keyword>
<dbReference type="SMART" id="SM00576">
    <property type="entry name" value="BTP"/>
    <property type="match status" value="1"/>
</dbReference>
<dbReference type="Pfam" id="PF10406">
    <property type="entry name" value="TAF8_C"/>
    <property type="match status" value="1"/>
</dbReference>
<dbReference type="PANTHER" id="PTHR46338">
    <property type="entry name" value="TRANSCRIPTION INITIATION FACTOR TFIID SUBUNIT 8"/>
    <property type="match status" value="1"/>
</dbReference>
<evidence type="ECO:0000256" key="5">
    <source>
        <dbReference type="ARBA" id="ARBA00023163"/>
    </source>
</evidence>
<evidence type="ECO:0000256" key="1">
    <source>
        <dbReference type="ARBA" id="ARBA00004123"/>
    </source>
</evidence>
<keyword evidence="5" id="KW-0804">Transcription</keyword>
<dbReference type="GO" id="GO:0046982">
    <property type="term" value="F:protein heterodimerization activity"/>
    <property type="evidence" value="ECO:0007669"/>
    <property type="project" value="InterPro"/>
</dbReference>
<dbReference type="PANTHER" id="PTHR46338:SF1">
    <property type="entry name" value="TRANSCRIPTION INITIATION FACTOR TFIID SUBUNIT 8"/>
    <property type="match status" value="1"/>
</dbReference>
<evidence type="ECO:0000256" key="7">
    <source>
        <dbReference type="SAM" id="MobiDB-lite"/>
    </source>
</evidence>
<proteinExistence type="inferred from homology"/>
<evidence type="ECO:0000256" key="2">
    <source>
        <dbReference type="ARBA" id="ARBA00008767"/>
    </source>
</evidence>
<evidence type="ECO:0000256" key="6">
    <source>
        <dbReference type="ARBA" id="ARBA00023242"/>
    </source>
</evidence>